<evidence type="ECO:0000259" key="6">
    <source>
        <dbReference type="Pfam" id="PF07980"/>
    </source>
</evidence>
<comment type="similarity">
    <text evidence="2">Belongs to the SusD family.</text>
</comment>
<accession>A0ABZ2YSI1</accession>
<keyword evidence="8" id="KW-1185">Reference proteome</keyword>
<keyword evidence="3" id="KW-0732">Signal</keyword>
<keyword evidence="5" id="KW-0998">Cell outer membrane</keyword>
<dbReference type="PROSITE" id="PS51257">
    <property type="entry name" value="PROKAR_LIPOPROTEIN"/>
    <property type="match status" value="1"/>
</dbReference>
<gene>
    <name evidence="7" type="ORF">WJU16_05120</name>
</gene>
<evidence type="ECO:0000256" key="4">
    <source>
        <dbReference type="ARBA" id="ARBA00023136"/>
    </source>
</evidence>
<evidence type="ECO:0000256" key="5">
    <source>
        <dbReference type="ARBA" id="ARBA00023237"/>
    </source>
</evidence>
<dbReference type="CDD" id="cd08977">
    <property type="entry name" value="SusD"/>
    <property type="match status" value="1"/>
</dbReference>
<dbReference type="InterPro" id="IPR012944">
    <property type="entry name" value="SusD_RagB_dom"/>
</dbReference>
<comment type="subcellular location">
    <subcellularLocation>
        <location evidence="1">Cell outer membrane</location>
    </subcellularLocation>
</comment>
<dbReference type="RefSeq" id="WP_341837247.1">
    <property type="nucleotide sequence ID" value="NZ_CP149822.1"/>
</dbReference>
<keyword evidence="4" id="KW-0472">Membrane</keyword>
<dbReference type="Pfam" id="PF07980">
    <property type="entry name" value="SusD_RagB"/>
    <property type="match status" value="1"/>
</dbReference>
<dbReference type="Gene3D" id="1.10.3780.10">
    <property type="entry name" value="SusD-like"/>
    <property type="match status" value="1"/>
</dbReference>
<evidence type="ECO:0000256" key="3">
    <source>
        <dbReference type="ARBA" id="ARBA00022729"/>
    </source>
</evidence>
<dbReference type="SUPFAM" id="SSF48452">
    <property type="entry name" value="TPR-like"/>
    <property type="match status" value="1"/>
</dbReference>
<dbReference type="Proteomes" id="UP001485459">
    <property type="component" value="Chromosome"/>
</dbReference>
<evidence type="ECO:0000256" key="2">
    <source>
        <dbReference type="ARBA" id="ARBA00006275"/>
    </source>
</evidence>
<proteinExistence type="inferred from homology"/>
<dbReference type="Gene3D" id="1.25.40.10">
    <property type="entry name" value="Tetratricopeptide repeat domain"/>
    <property type="match status" value="1"/>
</dbReference>
<reference evidence="8" key="1">
    <citation type="submission" date="2024-03" db="EMBL/GenBank/DDBJ databases">
        <title>Chitinophaga horti sp. nov., isolated from garden soil.</title>
        <authorList>
            <person name="Lee D.S."/>
            <person name="Han D.M."/>
            <person name="Baek J.H."/>
            <person name="Choi D.G."/>
            <person name="Jeon J.H."/>
            <person name="Jeon C.O."/>
        </authorList>
    </citation>
    <scope>NUCLEOTIDE SEQUENCE [LARGE SCALE GENOMIC DNA]</scope>
    <source>
        <strain evidence="8">GPA1</strain>
    </source>
</reference>
<sequence>MKSKILQTIALIGAMGVTACHKDLDRAPTNSNTAAVTYSTIEGYRQVVAKVYASMALAGNNGINVSDLAGIDPGQADFLRLYWNAQELPTEEAMCVWNDPGIPDFHNLNWTSANSLLTALYNRCMFHVSIVNEFLRESTDAKLSERGFSGKDVEEIQLFRAEARFLRAFQYWVLMDLFANPPFVTEEDPVGKFVPKQTNRAALFAFVESELLAVEPLVKAARTNEYARVDRGAVQALLARLYLNAAVYLGEGNAKYGKAVEYAGKVIAGGYALKPVYRELFMADNHIGNTEVILPIAYDGVNTQNNGGTTFIINAAINGDMRPADFGVPGGGWGGNRATRALPELFEDASGATDKRAMFFGDKPEIDDVAEFSEGLRVVKFRNRTTTGETPEAPGGAFCSVDFPLFRLAEQYLIYAEAVKRGGGGSEATALGYLNLLRARAYGDASGNIASYNLDYILSERGRELYWEAFRRTDLIRFGRFTSGEYLWPWKGGVKDGKGAEAFRNIYPIPDTDLTANPSLVQNNGY</sequence>
<dbReference type="EMBL" id="CP149822">
    <property type="protein sequence ID" value="WZN42413.1"/>
    <property type="molecule type" value="Genomic_DNA"/>
</dbReference>
<evidence type="ECO:0000256" key="1">
    <source>
        <dbReference type="ARBA" id="ARBA00004442"/>
    </source>
</evidence>
<protein>
    <submittedName>
        <fullName evidence="7">RagB/SusD family nutrient uptake outer membrane protein</fullName>
    </submittedName>
</protein>
<evidence type="ECO:0000313" key="8">
    <source>
        <dbReference type="Proteomes" id="UP001485459"/>
    </source>
</evidence>
<dbReference type="Gene3D" id="1.25.40.390">
    <property type="match status" value="1"/>
</dbReference>
<evidence type="ECO:0000313" key="7">
    <source>
        <dbReference type="EMBL" id="WZN42413.1"/>
    </source>
</evidence>
<name>A0ABZ2YSI1_9BACT</name>
<dbReference type="InterPro" id="IPR011990">
    <property type="entry name" value="TPR-like_helical_dom_sf"/>
</dbReference>
<organism evidence="7 8">
    <name type="scientific">Chitinophaga pollutisoli</name>
    <dbReference type="NCBI Taxonomy" id="3133966"/>
    <lineage>
        <taxon>Bacteria</taxon>
        <taxon>Pseudomonadati</taxon>
        <taxon>Bacteroidota</taxon>
        <taxon>Chitinophagia</taxon>
        <taxon>Chitinophagales</taxon>
        <taxon>Chitinophagaceae</taxon>
        <taxon>Chitinophaga</taxon>
    </lineage>
</organism>
<feature type="domain" description="RagB/SusD" evidence="6">
    <location>
        <begin position="373"/>
        <end position="526"/>
    </location>
</feature>